<dbReference type="RefSeq" id="WP_182484074.1">
    <property type="nucleotide sequence ID" value="NZ_JACGWU010000001.1"/>
</dbReference>
<dbReference type="PANTHER" id="PTHR30086">
    <property type="entry name" value="ARGININE EXPORTER PROTEIN ARGO"/>
    <property type="match status" value="1"/>
</dbReference>
<evidence type="ECO:0000313" key="7">
    <source>
        <dbReference type="EMBL" id="MBA8828686.1"/>
    </source>
</evidence>
<evidence type="ECO:0000256" key="5">
    <source>
        <dbReference type="ARBA" id="ARBA00023136"/>
    </source>
</evidence>
<proteinExistence type="predicted"/>
<dbReference type="GO" id="GO:0015171">
    <property type="term" value="F:amino acid transmembrane transporter activity"/>
    <property type="evidence" value="ECO:0007669"/>
    <property type="project" value="TreeGrafter"/>
</dbReference>
<evidence type="ECO:0000256" key="6">
    <source>
        <dbReference type="SAM" id="Phobius"/>
    </source>
</evidence>
<dbReference type="GO" id="GO:0005886">
    <property type="term" value="C:plasma membrane"/>
    <property type="evidence" value="ECO:0007669"/>
    <property type="project" value="UniProtKB-SubCell"/>
</dbReference>
<feature type="transmembrane region" description="Helical" evidence="6">
    <location>
        <begin position="184"/>
        <end position="205"/>
    </location>
</feature>
<protein>
    <submittedName>
        <fullName evidence="7">L-lysine exporter family protein LysE/ArgO</fullName>
    </submittedName>
</protein>
<comment type="caution">
    <text evidence="7">The sequence shown here is derived from an EMBL/GenBank/DDBJ whole genome shotgun (WGS) entry which is preliminary data.</text>
</comment>
<keyword evidence="2" id="KW-1003">Cell membrane</keyword>
<dbReference type="InterPro" id="IPR001123">
    <property type="entry name" value="LeuE-type"/>
</dbReference>
<evidence type="ECO:0000256" key="1">
    <source>
        <dbReference type="ARBA" id="ARBA00004651"/>
    </source>
</evidence>
<evidence type="ECO:0000256" key="2">
    <source>
        <dbReference type="ARBA" id="ARBA00022475"/>
    </source>
</evidence>
<feature type="transmembrane region" description="Helical" evidence="6">
    <location>
        <begin position="6"/>
        <end position="28"/>
    </location>
</feature>
<keyword evidence="5 6" id="KW-0472">Membrane</keyword>
<feature type="transmembrane region" description="Helical" evidence="6">
    <location>
        <begin position="148"/>
        <end position="172"/>
    </location>
</feature>
<accession>A0A7W3JT24</accession>
<keyword evidence="8" id="KW-1185">Reference proteome</keyword>
<keyword evidence="4 6" id="KW-1133">Transmembrane helix</keyword>
<evidence type="ECO:0000313" key="8">
    <source>
        <dbReference type="Proteomes" id="UP000524237"/>
    </source>
</evidence>
<keyword evidence="3 6" id="KW-0812">Transmembrane</keyword>
<reference evidence="7 8" key="1">
    <citation type="submission" date="2020-07" db="EMBL/GenBank/DDBJ databases">
        <title>Sequencing the genomes of 1000 actinobacteria strains.</title>
        <authorList>
            <person name="Klenk H.-P."/>
        </authorList>
    </citation>
    <scope>NUCLEOTIDE SEQUENCE [LARGE SCALE GENOMIC DNA]</scope>
    <source>
        <strain evidence="7 8">DSM 23737</strain>
    </source>
</reference>
<dbReference type="Proteomes" id="UP000524237">
    <property type="component" value="Unassembled WGS sequence"/>
</dbReference>
<feature type="transmembrane region" description="Helical" evidence="6">
    <location>
        <begin position="109"/>
        <end position="128"/>
    </location>
</feature>
<organism evidence="7 8">
    <name type="scientific">Alpinimonas psychrophila</name>
    <dbReference type="NCBI Taxonomy" id="748908"/>
    <lineage>
        <taxon>Bacteria</taxon>
        <taxon>Bacillati</taxon>
        <taxon>Actinomycetota</taxon>
        <taxon>Actinomycetes</taxon>
        <taxon>Micrococcales</taxon>
        <taxon>Microbacteriaceae</taxon>
        <taxon>Alpinimonas</taxon>
    </lineage>
</organism>
<sequence>MVLPLTALLAGLGFGLALIVAIGAQNAFVLRQGLRREHVLVIVAICAISDALLIGIGVAGLGAIINQLEWLLLVIEVIGGIFLCTYGVMAAKRAWKPEVLTADTGGAPLTLKVAVGTILALTYLNPHVYLDTVLLLGSVAGTYESQRWWFGVGAMFGSLLWFSVLGFGARLLAPVFTKPAAWRVLDAIIAVVMFTLGTSLLVSFAQRLMS</sequence>
<feature type="transmembrane region" description="Helical" evidence="6">
    <location>
        <begin position="40"/>
        <end position="64"/>
    </location>
</feature>
<dbReference type="PANTHER" id="PTHR30086:SF20">
    <property type="entry name" value="ARGININE EXPORTER PROTEIN ARGO-RELATED"/>
    <property type="match status" value="1"/>
</dbReference>
<comment type="subcellular location">
    <subcellularLocation>
        <location evidence="1">Cell membrane</location>
        <topology evidence="1">Multi-pass membrane protein</topology>
    </subcellularLocation>
</comment>
<evidence type="ECO:0000256" key="4">
    <source>
        <dbReference type="ARBA" id="ARBA00022989"/>
    </source>
</evidence>
<evidence type="ECO:0000256" key="3">
    <source>
        <dbReference type="ARBA" id="ARBA00022692"/>
    </source>
</evidence>
<dbReference type="AlphaFoldDB" id="A0A7W3JT24"/>
<dbReference type="EMBL" id="JACGWU010000001">
    <property type="protein sequence ID" value="MBA8828686.1"/>
    <property type="molecule type" value="Genomic_DNA"/>
</dbReference>
<name>A0A7W3JT24_9MICO</name>
<gene>
    <name evidence="7" type="ORF">FB555_000757</name>
</gene>
<dbReference type="Pfam" id="PF01810">
    <property type="entry name" value="LysE"/>
    <property type="match status" value="1"/>
</dbReference>
<feature type="transmembrane region" description="Helical" evidence="6">
    <location>
        <begin position="70"/>
        <end position="89"/>
    </location>
</feature>